<dbReference type="PANTHER" id="PTHR43226">
    <property type="entry name" value="XAA-PRO AMINOPEPTIDASE 3"/>
    <property type="match status" value="1"/>
</dbReference>
<dbReference type="Gene3D" id="3.40.350.10">
    <property type="entry name" value="Creatinase/prolidase N-terminal domain"/>
    <property type="match status" value="1"/>
</dbReference>
<keyword evidence="15" id="KW-1185">Reference proteome</keyword>
<dbReference type="InterPro" id="IPR036005">
    <property type="entry name" value="Creatinase/aminopeptidase-like"/>
</dbReference>
<evidence type="ECO:0000256" key="4">
    <source>
        <dbReference type="ARBA" id="ARBA00012574"/>
    </source>
</evidence>
<proteinExistence type="inferred from homology"/>
<dbReference type="Pfam" id="PF05195">
    <property type="entry name" value="AMP_N"/>
    <property type="match status" value="1"/>
</dbReference>
<dbReference type="RefSeq" id="WP_123713427.1">
    <property type="nucleotide sequence ID" value="NZ_RKHR01000006.1"/>
</dbReference>
<dbReference type="NCBIfam" id="NF008131">
    <property type="entry name" value="PRK10879.1"/>
    <property type="match status" value="1"/>
</dbReference>
<keyword evidence="9" id="KW-0464">Manganese</keyword>
<evidence type="ECO:0000256" key="6">
    <source>
        <dbReference type="ARBA" id="ARBA00022723"/>
    </source>
</evidence>
<comment type="cofactor">
    <cofactor evidence="2">
        <name>Mn(2+)</name>
        <dbReference type="ChEBI" id="CHEBI:29035"/>
    </cofactor>
</comment>
<feature type="domain" description="Aminopeptidase P N-terminal" evidence="13">
    <location>
        <begin position="3"/>
        <end position="137"/>
    </location>
</feature>
<evidence type="ECO:0000256" key="8">
    <source>
        <dbReference type="ARBA" id="ARBA00023049"/>
    </source>
</evidence>
<name>A0A3N2DGE4_9GAMM</name>
<keyword evidence="8" id="KW-0482">Metalloprotease</keyword>
<dbReference type="GO" id="GO:0070006">
    <property type="term" value="F:metalloaminopeptidase activity"/>
    <property type="evidence" value="ECO:0007669"/>
    <property type="project" value="InterPro"/>
</dbReference>
<comment type="catalytic activity">
    <reaction evidence="1">
        <text>Release of any N-terminal amino acid, including proline, that is linked to proline, even from a dipeptide or tripeptide.</text>
        <dbReference type="EC" id="3.4.11.9"/>
    </reaction>
</comment>
<dbReference type="InterPro" id="IPR052433">
    <property type="entry name" value="X-Pro_dipept-like"/>
</dbReference>
<comment type="similarity">
    <text evidence="3">Belongs to the peptidase M24B family.</text>
</comment>
<dbReference type="GO" id="GO:0005829">
    <property type="term" value="C:cytosol"/>
    <property type="evidence" value="ECO:0007669"/>
    <property type="project" value="TreeGrafter"/>
</dbReference>
<dbReference type="SUPFAM" id="SSF55920">
    <property type="entry name" value="Creatinase/aminopeptidase"/>
    <property type="match status" value="1"/>
</dbReference>
<evidence type="ECO:0000256" key="11">
    <source>
        <dbReference type="ARBA" id="ARBA00075356"/>
    </source>
</evidence>
<evidence type="ECO:0000313" key="15">
    <source>
        <dbReference type="Proteomes" id="UP000275394"/>
    </source>
</evidence>
<evidence type="ECO:0000256" key="10">
    <source>
        <dbReference type="ARBA" id="ARBA00069363"/>
    </source>
</evidence>
<dbReference type="FunFam" id="3.90.230.10:FF:000002">
    <property type="entry name" value="Xaa-Pro aminopeptidase 3"/>
    <property type="match status" value="1"/>
</dbReference>
<sequence length="439" mass="48432">MSISASEFASRRRRLMDGMSANSVAVIASAPTHRRNGDADYLYRQSSDLYYLTGFVEPESMLVLIPGRAEGECVLFCRDRDPEREQWDGKRAGQEGAVENYGADQAFSIAEVDGKLPELLENMAAVYFGLGRDQDFDARVSGWLNSVRAKSRTGILAPTQFVDVAQLIHELRLIKSPAECDIMRQAGKISAEAHTQAMRVCRPGMNEYELEAEFNYLFTKSGCKAPAYTSIVGGGNNACILHYIENDQALRDGDLVLIDAGCELEYYAADITRTFPVNGKFSPEQKALYELCLQAQLAAIDSVKAGSRWNDANEITVQVITAGLVELGLLQGEVEELIAAEAHKEFYMHGAGHWLGIDVHDVGDYRVDGVWRLLEPGMVLTIEPGIYVSADNENVEARWRGIGVRIEDDILVTDTGCEVLTASVVKTVDEIEALMARSR</sequence>
<accession>A0A3N2DGE4</accession>
<evidence type="ECO:0000256" key="7">
    <source>
        <dbReference type="ARBA" id="ARBA00022801"/>
    </source>
</evidence>
<dbReference type="Gene3D" id="3.90.230.10">
    <property type="entry name" value="Creatinase/methionine aminopeptidase superfamily"/>
    <property type="match status" value="1"/>
</dbReference>
<keyword evidence="5" id="KW-0645">Protease</keyword>
<evidence type="ECO:0000256" key="2">
    <source>
        <dbReference type="ARBA" id="ARBA00001936"/>
    </source>
</evidence>
<dbReference type="EMBL" id="RKHR01000006">
    <property type="protein sequence ID" value="ROR98857.1"/>
    <property type="molecule type" value="Genomic_DNA"/>
</dbReference>
<evidence type="ECO:0000256" key="1">
    <source>
        <dbReference type="ARBA" id="ARBA00001424"/>
    </source>
</evidence>
<dbReference type="OrthoDB" id="9806388at2"/>
<dbReference type="GO" id="GO:0006508">
    <property type="term" value="P:proteolysis"/>
    <property type="evidence" value="ECO:0007669"/>
    <property type="project" value="UniProtKB-KW"/>
</dbReference>
<dbReference type="InterPro" id="IPR007865">
    <property type="entry name" value="Aminopep_P_N"/>
</dbReference>
<comment type="caution">
    <text evidence="14">The sequence shown here is derived from an EMBL/GenBank/DDBJ whole genome shotgun (WGS) entry which is preliminary data.</text>
</comment>
<dbReference type="InterPro" id="IPR029149">
    <property type="entry name" value="Creatin/AminoP/Spt16_N"/>
</dbReference>
<dbReference type="InterPro" id="IPR000994">
    <property type="entry name" value="Pept_M24"/>
</dbReference>
<dbReference type="PANTHER" id="PTHR43226:SF4">
    <property type="entry name" value="XAA-PRO AMINOPEPTIDASE 3"/>
    <property type="match status" value="1"/>
</dbReference>
<organism evidence="14 15">
    <name type="scientific">Sinobacterium caligoides</name>
    <dbReference type="NCBI Taxonomy" id="933926"/>
    <lineage>
        <taxon>Bacteria</taxon>
        <taxon>Pseudomonadati</taxon>
        <taxon>Pseudomonadota</taxon>
        <taxon>Gammaproteobacteria</taxon>
        <taxon>Cellvibrionales</taxon>
        <taxon>Spongiibacteraceae</taxon>
        <taxon>Sinobacterium</taxon>
    </lineage>
</organism>
<dbReference type="Pfam" id="PF00557">
    <property type="entry name" value="Peptidase_M24"/>
    <property type="match status" value="1"/>
</dbReference>
<evidence type="ECO:0000256" key="9">
    <source>
        <dbReference type="ARBA" id="ARBA00023211"/>
    </source>
</evidence>
<evidence type="ECO:0000256" key="12">
    <source>
        <dbReference type="ARBA" id="ARBA00081411"/>
    </source>
</evidence>
<dbReference type="AlphaFoldDB" id="A0A3N2DGE4"/>
<dbReference type="CDD" id="cd01087">
    <property type="entry name" value="Prolidase"/>
    <property type="match status" value="1"/>
</dbReference>
<gene>
    <name evidence="14" type="ORF">EDC56_3092</name>
</gene>
<evidence type="ECO:0000313" key="14">
    <source>
        <dbReference type="EMBL" id="ROR98857.1"/>
    </source>
</evidence>
<dbReference type="GO" id="GO:0030145">
    <property type="term" value="F:manganese ion binding"/>
    <property type="evidence" value="ECO:0007669"/>
    <property type="project" value="InterPro"/>
</dbReference>
<protein>
    <recommendedName>
        <fullName evidence="10">Xaa-Pro aminopeptidase</fullName>
        <ecNumber evidence="4">3.4.11.9</ecNumber>
    </recommendedName>
    <alternativeName>
        <fullName evidence="11">Aminopeptidase P II</fullName>
    </alternativeName>
    <alternativeName>
        <fullName evidence="12">X-Pro aminopeptidase</fullName>
    </alternativeName>
</protein>
<dbReference type="SUPFAM" id="SSF53092">
    <property type="entry name" value="Creatinase/prolidase N-terminal domain"/>
    <property type="match status" value="1"/>
</dbReference>
<dbReference type="Proteomes" id="UP000275394">
    <property type="component" value="Unassembled WGS sequence"/>
</dbReference>
<dbReference type="EC" id="3.4.11.9" evidence="4"/>
<dbReference type="SMART" id="SM01011">
    <property type="entry name" value="AMP_N"/>
    <property type="match status" value="1"/>
</dbReference>
<reference evidence="14 15" key="1">
    <citation type="submission" date="2018-11" db="EMBL/GenBank/DDBJ databases">
        <title>Genomic Encyclopedia of Type Strains, Phase IV (KMG-IV): sequencing the most valuable type-strain genomes for metagenomic binning, comparative biology and taxonomic classification.</title>
        <authorList>
            <person name="Goeker M."/>
        </authorList>
    </citation>
    <scope>NUCLEOTIDE SEQUENCE [LARGE SCALE GENOMIC DNA]</scope>
    <source>
        <strain evidence="14 15">DSM 100316</strain>
    </source>
</reference>
<evidence type="ECO:0000256" key="5">
    <source>
        <dbReference type="ARBA" id="ARBA00022670"/>
    </source>
</evidence>
<keyword evidence="14" id="KW-0031">Aminopeptidase</keyword>
<evidence type="ECO:0000259" key="13">
    <source>
        <dbReference type="SMART" id="SM01011"/>
    </source>
</evidence>
<keyword evidence="7" id="KW-0378">Hydrolase</keyword>
<evidence type="ECO:0000256" key="3">
    <source>
        <dbReference type="ARBA" id="ARBA00008766"/>
    </source>
</evidence>
<keyword evidence="6" id="KW-0479">Metal-binding</keyword>